<gene>
    <name evidence="5" type="ORF">MNBD_NITROSPIRAE03-1203</name>
</gene>
<comment type="similarity">
    <text evidence="1">Belongs to the glycosyltransferase 2 family.</text>
</comment>
<feature type="domain" description="Glycosyltransferase 2-like" evidence="4">
    <location>
        <begin position="8"/>
        <end position="196"/>
    </location>
</feature>
<dbReference type="GO" id="GO:0016757">
    <property type="term" value="F:glycosyltransferase activity"/>
    <property type="evidence" value="ECO:0007669"/>
    <property type="project" value="UniProtKB-KW"/>
</dbReference>
<proteinExistence type="inferred from homology"/>
<dbReference type="Gene3D" id="3.90.550.10">
    <property type="entry name" value="Spore Coat Polysaccharide Biosynthesis Protein SpsA, Chain A"/>
    <property type="match status" value="1"/>
</dbReference>
<evidence type="ECO:0000256" key="1">
    <source>
        <dbReference type="ARBA" id="ARBA00006739"/>
    </source>
</evidence>
<dbReference type="PANTHER" id="PTHR43179:SF12">
    <property type="entry name" value="GALACTOFURANOSYLTRANSFERASE GLFT2"/>
    <property type="match status" value="1"/>
</dbReference>
<keyword evidence="2" id="KW-0328">Glycosyltransferase</keyword>
<keyword evidence="3" id="KW-0808">Transferase</keyword>
<dbReference type="AlphaFoldDB" id="A0A3B1CAX3"/>
<name>A0A3B1CAX3_9ZZZZ</name>
<organism evidence="5">
    <name type="scientific">hydrothermal vent metagenome</name>
    <dbReference type="NCBI Taxonomy" id="652676"/>
    <lineage>
        <taxon>unclassified sequences</taxon>
        <taxon>metagenomes</taxon>
        <taxon>ecological metagenomes</taxon>
    </lineage>
</organism>
<dbReference type="Pfam" id="PF00535">
    <property type="entry name" value="Glycos_transf_2"/>
    <property type="match status" value="1"/>
</dbReference>
<dbReference type="SUPFAM" id="SSF53448">
    <property type="entry name" value="Nucleotide-diphospho-sugar transferases"/>
    <property type="match status" value="1"/>
</dbReference>
<dbReference type="InterPro" id="IPR029044">
    <property type="entry name" value="Nucleotide-diphossugar_trans"/>
</dbReference>
<evidence type="ECO:0000256" key="2">
    <source>
        <dbReference type="ARBA" id="ARBA00022676"/>
    </source>
</evidence>
<evidence type="ECO:0000313" key="5">
    <source>
        <dbReference type="EMBL" id="VAX27646.1"/>
    </source>
</evidence>
<dbReference type="CDD" id="cd04186">
    <property type="entry name" value="GT_2_like_c"/>
    <property type="match status" value="1"/>
</dbReference>
<evidence type="ECO:0000256" key="3">
    <source>
        <dbReference type="ARBA" id="ARBA00022679"/>
    </source>
</evidence>
<dbReference type="EMBL" id="UOGI01000005">
    <property type="protein sequence ID" value="VAX27646.1"/>
    <property type="molecule type" value="Genomic_DNA"/>
</dbReference>
<sequence>MNSPLVYIVILNYRNYTDTIECVRSVEAVKYSNYRIIIIDNGSDNESEEILRGKFHKHIFIQTGENRGYAAGNNAGIEYALNAGADYVLILNNDTRVEPDFLEKLVDYAESDPDVGVLGPKIVTGSGDLDISCARRRPLLPDYFWRVGPGRWLLPRNRWVKRHYYMDEYDFQEAREVDIISGSCMLIRCKLLQEIGLLDENTFLFLEEFILHEKVRRTGFSTVIVPSSRIVHKGHSSVGKQNYGAIGESLRSLNYYLSNYREFGRVEVFFALASVAVKGGVEALSMFLKSGRTET</sequence>
<dbReference type="InterPro" id="IPR001173">
    <property type="entry name" value="Glyco_trans_2-like"/>
</dbReference>
<dbReference type="PANTHER" id="PTHR43179">
    <property type="entry name" value="RHAMNOSYLTRANSFERASE WBBL"/>
    <property type="match status" value="1"/>
</dbReference>
<protein>
    <recommendedName>
        <fullName evidence="4">Glycosyltransferase 2-like domain-containing protein</fullName>
    </recommendedName>
</protein>
<reference evidence="5" key="1">
    <citation type="submission" date="2018-06" db="EMBL/GenBank/DDBJ databases">
        <authorList>
            <person name="Zhirakovskaya E."/>
        </authorList>
    </citation>
    <scope>NUCLEOTIDE SEQUENCE</scope>
</reference>
<accession>A0A3B1CAX3</accession>
<evidence type="ECO:0000259" key="4">
    <source>
        <dbReference type="Pfam" id="PF00535"/>
    </source>
</evidence>